<dbReference type="RefSeq" id="WP_115869983.1">
    <property type="nucleotide sequence ID" value="NZ_QREG01000026.1"/>
</dbReference>
<dbReference type="Gene3D" id="2.60.40.10">
    <property type="entry name" value="Immunoglobulins"/>
    <property type="match status" value="2"/>
</dbReference>
<reference evidence="1 2" key="1">
    <citation type="submission" date="2018-07" db="EMBL/GenBank/DDBJ databases">
        <title>Genomic Encyclopedia of Type Strains, Phase IV (KMG-IV): sequencing the most valuable type-strain genomes for metagenomic binning, comparative biology and taxonomic classification.</title>
        <authorList>
            <person name="Goeker M."/>
        </authorList>
    </citation>
    <scope>NUCLEOTIDE SEQUENCE [LARGE SCALE GENOMIC DNA]</scope>
    <source>
        <strain evidence="1 2">DSM 4134</strain>
    </source>
</reference>
<dbReference type="EMBL" id="QREG01000026">
    <property type="protein sequence ID" value="RED93184.1"/>
    <property type="molecule type" value="Genomic_DNA"/>
</dbReference>
<name>A0A3D9KXF5_MARFU</name>
<keyword evidence="2" id="KW-1185">Reference proteome</keyword>
<dbReference type="Proteomes" id="UP000256779">
    <property type="component" value="Unassembled WGS sequence"/>
</dbReference>
<protein>
    <submittedName>
        <fullName evidence="1">Gliding motility-associated-like protein</fullName>
    </submittedName>
</protein>
<sequence length="954" mass="106532">MRVRYIVVSYVVAALLSITVVHATHIRAGEITARRINNVTRTFEFTFTGYRDSGSIIEFGGGIFRFGDGTSVERDFQIEKTPVGNDLEKVTFKLVHTYQAPNTYIVSYEEEFRNEGIINMDNSVNTTFYVESMIVIDPFFGLNNTPELTVPPIDFAAVGAQFIHNPGAFDSDGDSLSYRFTIPKQGNNMVVNNYRDMNDPAFYTSYSTGNQAQNGQPTLTIDPVSGDLIWDSPGDVLNQDDFAEYNVAFVVEEWRFVPITGEWIRLGYVTRDMQIIVEETDNERPELEVPEDVCVEAGEKVEATILGSDPDGHPVMLEGFGGPFEFESSPAYYSPDPAEFQETPGSLLFEWETTCGHVRARPYEVQFKVTDNPEIGPRLVNFETFEITVVGPAPDGLSSTVQPGRGIQLNWNEYACPNATRMQIWRRVGDFDIEVDDCVVGMPPNAGYRLIEEIDMVQQASGGNNEVITEYLDNNKGRGLAPGAKYCYRLVAVFPSPGGGESYVSTEVCDSILIDAPVITNVDVEVTGEVNGTILVQWTPPYQADQSIHPPAYTYDVYRGEGAQNSASYVKVAEGISDTDFTDTGLNTFAQSYNYYVSYRDANGVLADSSATASNVRLDLSPLLRSIELKWSAEVPWSNTAQRYPYHYIYRDQVLEGDMDELVLIDSVDVTQKGYVYLDNGAFNGVELDEEIEYCYFVKTQGTYGSRLLPEPLENRSQISCGQPNDTIPPCAPPEVVFSNDLDCEALVASRPCESNIFTQKLSWDEDMAPDCDDDIVFYRVYYSETGLEEDYVLVGEPVTTSFNHEDLTSLKGCYQIASVDRSGNESSRTASVCNDNCPVYKFPNAFTPNGDGKNDVFAPLNNDGLNISPFDNSNCPRFIRAVKFKVFDRSGKELYVYDSFENPNGIYINWDGTNKFGEKLPAGTYFYSAEVEVDVLDPKDSQWILNGWVKILK</sequence>
<dbReference type="AlphaFoldDB" id="A0A3D9KXF5"/>
<dbReference type="OrthoDB" id="1123245at2"/>
<dbReference type="InterPro" id="IPR013783">
    <property type="entry name" value="Ig-like_fold"/>
</dbReference>
<dbReference type="Pfam" id="PF13585">
    <property type="entry name" value="CHU_C"/>
    <property type="match status" value="1"/>
</dbReference>
<accession>A0A3D9KXF5</accession>
<gene>
    <name evidence="1" type="ORF">C7460_12623</name>
</gene>
<organism evidence="1 2">
    <name type="scientific">Marinoscillum furvescens DSM 4134</name>
    <dbReference type="NCBI Taxonomy" id="1122208"/>
    <lineage>
        <taxon>Bacteria</taxon>
        <taxon>Pseudomonadati</taxon>
        <taxon>Bacteroidota</taxon>
        <taxon>Cytophagia</taxon>
        <taxon>Cytophagales</taxon>
        <taxon>Reichenbachiellaceae</taxon>
        <taxon>Marinoscillum</taxon>
    </lineage>
</organism>
<dbReference type="Gene3D" id="2.60.40.4070">
    <property type="match status" value="1"/>
</dbReference>
<proteinExistence type="predicted"/>
<evidence type="ECO:0000313" key="1">
    <source>
        <dbReference type="EMBL" id="RED93184.1"/>
    </source>
</evidence>
<evidence type="ECO:0000313" key="2">
    <source>
        <dbReference type="Proteomes" id="UP000256779"/>
    </source>
</evidence>
<dbReference type="CDD" id="cd02795">
    <property type="entry name" value="CBM6-CBM35-CBM36_like"/>
    <property type="match status" value="1"/>
</dbReference>
<comment type="caution">
    <text evidence="1">The sequence shown here is derived from an EMBL/GenBank/DDBJ whole genome shotgun (WGS) entry which is preliminary data.</text>
</comment>